<comment type="caution">
    <text evidence="14">The sequence shown here is derived from an EMBL/GenBank/DDBJ whole genome shotgun (WGS) entry which is preliminary data.</text>
</comment>
<dbReference type="InterPro" id="IPR036890">
    <property type="entry name" value="HATPase_C_sf"/>
</dbReference>
<dbReference type="PANTHER" id="PTHR24421">
    <property type="entry name" value="NITRATE/NITRITE SENSOR PROTEIN NARX-RELATED"/>
    <property type="match status" value="1"/>
</dbReference>
<keyword evidence="3" id="KW-0597">Phosphoprotein</keyword>
<accession>A0ABV7PVQ5</accession>
<keyword evidence="5" id="KW-0547">Nucleotide-binding</keyword>
<feature type="transmembrane region" description="Helical" evidence="9">
    <location>
        <begin position="35"/>
        <end position="52"/>
    </location>
</feature>
<keyword evidence="9" id="KW-0472">Membrane</keyword>
<keyword evidence="4" id="KW-0808">Transferase</keyword>
<dbReference type="EMBL" id="JBHRWO010000004">
    <property type="protein sequence ID" value="MFC3491561.1"/>
    <property type="molecule type" value="Genomic_DNA"/>
</dbReference>
<evidence type="ECO:0000259" key="12">
    <source>
        <dbReference type="Pfam" id="PF07730"/>
    </source>
</evidence>
<feature type="chain" id="PRO_5045219483" description="histidine kinase" evidence="10">
    <location>
        <begin position="26"/>
        <end position="379"/>
    </location>
</feature>
<evidence type="ECO:0000259" key="13">
    <source>
        <dbReference type="Pfam" id="PF23539"/>
    </source>
</evidence>
<dbReference type="Gene3D" id="1.20.5.1930">
    <property type="match status" value="1"/>
</dbReference>
<feature type="domain" description="DUF7134" evidence="13">
    <location>
        <begin position="4"/>
        <end position="160"/>
    </location>
</feature>
<dbReference type="Pfam" id="PF23539">
    <property type="entry name" value="DUF7134"/>
    <property type="match status" value="1"/>
</dbReference>
<feature type="domain" description="Signal transduction histidine kinase subgroup 3 dimerisation and phosphoacceptor" evidence="12">
    <location>
        <begin position="178"/>
        <end position="243"/>
    </location>
</feature>
<protein>
    <recommendedName>
        <fullName evidence="2">histidine kinase</fullName>
        <ecNumber evidence="2">2.7.13.3</ecNumber>
    </recommendedName>
</protein>
<comment type="catalytic activity">
    <reaction evidence="1">
        <text>ATP + protein L-histidine = ADP + protein N-phospho-L-histidine.</text>
        <dbReference type="EC" id="2.7.13.3"/>
    </reaction>
</comment>
<evidence type="ECO:0000256" key="4">
    <source>
        <dbReference type="ARBA" id="ARBA00022679"/>
    </source>
</evidence>
<feature type="domain" description="Histidine kinase/HSP90-like ATPase" evidence="11">
    <location>
        <begin position="286"/>
        <end position="373"/>
    </location>
</feature>
<evidence type="ECO:0000256" key="5">
    <source>
        <dbReference type="ARBA" id="ARBA00022741"/>
    </source>
</evidence>
<feature type="transmembrane region" description="Helical" evidence="9">
    <location>
        <begin position="132"/>
        <end position="156"/>
    </location>
</feature>
<evidence type="ECO:0000256" key="1">
    <source>
        <dbReference type="ARBA" id="ARBA00000085"/>
    </source>
</evidence>
<dbReference type="GO" id="GO:0016301">
    <property type="term" value="F:kinase activity"/>
    <property type="evidence" value="ECO:0007669"/>
    <property type="project" value="UniProtKB-KW"/>
</dbReference>
<dbReference type="SUPFAM" id="SSF55874">
    <property type="entry name" value="ATPase domain of HSP90 chaperone/DNA topoisomerase II/histidine kinase"/>
    <property type="match status" value="1"/>
</dbReference>
<keyword evidence="10" id="KW-0732">Signal</keyword>
<dbReference type="InterPro" id="IPR011712">
    <property type="entry name" value="Sig_transdc_His_kin_sub3_dim/P"/>
</dbReference>
<evidence type="ECO:0000256" key="3">
    <source>
        <dbReference type="ARBA" id="ARBA00022553"/>
    </source>
</evidence>
<dbReference type="Gene3D" id="3.30.565.10">
    <property type="entry name" value="Histidine kinase-like ATPase, C-terminal domain"/>
    <property type="match status" value="1"/>
</dbReference>
<dbReference type="EC" id="2.7.13.3" evidence="2"/>
<feature type="signal peptide" evidence="10">
    <location>
        <begin position="1"/>
        <end position="25"/>
    </location>
</feature>
<gene>
    <name evidence="14" type="ORF">ACFO8M_03550</name>
</gene>
<keyword evidence="15" id="KW-1185">Reference proteome</keyword>
<dbReference type="Proteomes" id="UP001595712">
    <property type="component" value="Unassembled WGS sequence"/>
</dbReference>
<name>A0ABV7PVQ5_9ACTN</name>
<evidence type="ECO:0000256" key="2">
    <source>
        <dbReference type="ARBA" id="ARBA00012438"/>
    </source>
</evidence>
<dbReference type="InterPro" id="IPR055558">
    <property type="entry name" value="DUF7134"/>
</dbReference>
<organism evidence="14 15">
    <name type="scientific">Glycomyces rhizosphaerae</name>
    <dbReference type="NCBI Taxonomy" id="2054422"/>
    <lineage>
        <taxon>Bacteria</taxon>
        <taxon>Bacillati</taxon>
        <taxon>Actinomycetota</taxon>
        <taxon>Actinomycetes</taxon>
        <taxon>Glycomycetales</taxon>
        <taxon>Glycomycetaceae</taxon>
        <taxon>Glycomyces</taxon>
    </lineage>
</organism>
<keyword evidence="6 14" id="KW-0418">Kinase</keyword>
<keyword evidence="9" id="KW-1133">Transmembrane helix</keyword>
<keyword evidence="9" id="KW-0812">Transmembrane</keyword>
<reference evidence="15" key="1">
    <citation type="journal article" date="2019" name="Int. J. Syst. Evol. Microbiol.">
        <title>The Global Catalogue of Microorganisms (GCM) 10K type strain sequencing project: providing services to taxonomists for standard genome sequencing and annotation.</title>
        <authorList>
            <consortium name="The Broad Institute Genomics Platform"/>
            <consortium name="The Broad Institute Genome Sequencing Center for Infectious Disease"/>
            <person name="Wu L."/>
            <person name="Ma J."/>
        </authorList>
    </citation>
    <scope>NUCLEOTIDE SEQUENCE [LARGE SCALE GENOMIC DNA]</scope>
    <source>
        <strain evidence="15">CGMCC 4.7396</strain>
    </source>
</reference>
<dbReference type="InterPro" id="IPR003594">
    <property type="entry name" value="HATPase_dom"/>
</dbReference>
<evidence type="ECO:0000256" key="7">
    <source>
        <dbReference type="ARBA" id="ARBA00022840"/>
    </source>
</evidence>
<evidence type="ECO:0000256" key="9">
    <source>
        <dbReference type="SAM" id="Phobius"/>
    </source>
</evidence>
<evidence type="ECO:0000313" key="15">
    <source>
        <dbReference type="Proteomes" id="UP001595712"/>
    </source>
</evidence>
<evidence type="ECO:0000313" key="14">
    <source>
        <dbReference type="EMBL" id="MFC3491561.1"/>
    </source>
</evidence>
<dbReference type="PANTHER" id="PTHR24421:SF10">
    <property type="entry name" value="NITRATE_NITRITE SENSOR PROTEIN NARQ"/>
    <property type="match status" value="1"/>
</dbReference>
<evidence type="ECO:0000256" key="6">
    <source>
        <dbReference type="ARBA" id="ARBA00022777"/>
    </source>
</evidence>
<dbReference type="InterPro" id="IPR050482">
    <property type="entry name" value="Sensor_HK_TwoCompSys"/>
</dbReference>
<sequence length="379" mass="39283">MPSRRLLLVDAAAALAVCAAYLSFAAFDGSDGTPVFSGPPWLAWLIAAAVGLPIAVRRLWPIGAASVVVLGCAASSVLDLTREPFVPAALVLYSVGALVPRRRSIAVLAGACAVLGGGLVAGVHLITPSETLSGTATLVAAVWAIAGGGWAAGLMLRRKRMEAENAAASDRARVVIEERMRIARELHDIVSHSLSLIAVQAGVANHIADEQPERAREAMRSIEATSRDALAEMRSVLTVLRADAPSGTRAPVPGLADLEALVDRAREAGMVVEANIDVPVRVPDGVALAIHRVVQESLTNVVKHAGGGRCEVTVRADRSEVRAAIVDDGVRQAASAGGHGLIGMRERVLMYGGTFSAGPVPEGGFAVRAVVPFDGGEPR</sequence>
<feature type="transmembrane region" description="Helical" evidence="9">
    <location>
        <begin position="107"/>
        <end position="126"/>
    </location>
</feature>
<keyword evidence="7" id="KW-0067">ATP-binding</keyword>
<dbReference type="Pfam" id="PF07730">
    <property type="entry name" value="HisKA_3"/>
    <property type="match status" value="1"/>
</dbReference>
<keyword evidence="8" id="KW-0902">Two-component regulatory system</keyword>
<evidence type="ECO:0000259" key="11">
    <source>
        <dbReference type="Pfam" id="PF02518"/>
    </source>
</evidence>
<evidence type="ECO:0000256" key="8">
    <source>
        <dbReference type="ARBA" id="ARBA00023012"/>
    </source>
</evidence>
<dbReference type="Pfam" id="PF02518">
    <property type="entry name" value="HATPase_c"/>
    <property type="match status" value="1"/>
</dbReference>
<dbReference type="RefSeq" id="WP_387970561.1">
    <property type="nucleotide sequence ID" value="NZ_JBHRWO010000004.1"/>
</dbReference>
<dbReference type="CDD" id="cd16917">
    <property type="entry name" value="HATPase_UhpB-NarQ-NarX-like"/>
    <property type="match status" value="1"/>
</dbReference>
<evidence type="ECO:0000256" key="10">
    <source>
        <dbReference type="SAM" id="SignalP"/>
    </source>
</evidence>
<proteinExistence type="predicted"/>